<keyword evidence="3 6" id="KW-0378">Hydrolase</keyword>
<feature type="transmembrane region" description="Helical" evidence="8">
    <location>
        <begin position="97"/>
        <end position="117"/>
    </location>
</feature>
<dbReference type="RefSeq" id="WP_344005186.1">
    <property type="nucleotide sequence ID" value="NZ_BAAAMY010000002.1"/>
</dbReference>
<reference evidence="12 13" key="1">
    <citation type="journal article" date="2019" name="Int. J. Syst. Evol. Microbiol.">
        <title>The Global Catalogue of Microorganisms (GCM) 10K type strain sequencing project: providing services to taxonomists for standard genome sequencing and annotation.</title>
        <authorList>
            <consortium name="The Broad Institute Genomics Platform"/>
            <consortium name="The Broad Institute Genome Sequencing Center for Infectious Disease"/>
            <person name="Wu L."/>
            <person name="Ma J."/>
        </authorList>
    </citation>
    <scope>NUCLEOTIDE SEQUENCE [LARGE SCALE GENOMIC DNA]</scope>
    <source>
        <strain evidence="12 13">JCM 14046</strain>
    </source>
</reference>
<evidence type="ECO:0000256" key="6">
    <source>
        <dbReference type="RuleBase" id="RU003983"/>
    </source>
</evidence>
<keyword evidence="5 6" id="KW-0482">Metalloprotease</keyword>
<accession>A0ABN2P568</accession>
<dbReference type="Proteomes" id="UP001501612">
    <property type="component" value="Unassembled WGS sequence"/>
</dbReference>
<comment type="cofactor">
    <cofactor evidence="6">
        <name>Zn(2+)</name>
        <dbReference type="ChEBI" id="CHEBI:29105"/>
    </cofactor>
    <text evidence="6">Binds 1 zinc ion per subunit.</text>
</comment>
<feature type="chain" id="PRO_5045434264" evidence="9">
    <location>
        <begin position="25"/>
        <end position="429"/>
    </location>
</feature>
<feature type="transmembrane region" description="Helical" evidence="8">
    <location>
        <begin position="64"/>
        <end position="85"/>
    </location>
</feature>
<evidence type="ECO:0000256" key="3">
    <source>
        <dbReference type="ARBA" id="ARBA00022801"/>
    </source>
</evidence>
<keyword evidence="1 6" id="KW-0645">Protease</keyword>
<keyword evidence="4 6" id="KW-0862">Zinc</keyword>
<dbReference type="InterPro" id="IPR001915">
    <property type="entry name" value="Peptidase_M48"/>
</dbReference>
<evidence type="ECO:0000256" key="9">
    <source>
        <dbReference type="SAM" id="SignalP"/>
    </source>
</evidence>
<evidence type="ECO:0000256" key="1">
    <source>
        <dbReference type="ARBA" id="ARBA00022670"/>
    </source>
</evidence>
<feature type="transmembrane region" description="Helical" evidence="8">
    <location>
        <begin position="285"/>
        <end position="307"/>
    </location>
</feature>
<keyword evidence="8" id="KW-0472">Membrane</keyword>
<sequence length="429" mass="44475">MRAAHRPAALATLALGLVVLVALAAVTVPWDPVPGATPPAAAPDSVFDAEQLARSEAYASVARVVSRASLGVSLLVALLLGLTRAGRALVGRLRGPWWVQVPVATLLVLVVGRLATLPFSVVSRVRALDYGLTEQGWGAWGVDVLVSLGVQTVGTALGLLVLLGVRRRLPRSWPAVAGGLVAALVMAGSWAYPVLVEPLRNTFVSLPAGELRTEILAVAAAEGIDVDDVLVSDASRRTTTLNAYVSGLGGTRRVVVYDTLVEGVPPDQVVSVVAHELAHARHDDVLVGSSLGAAGAVAGVGLLGLLLPGRRRRAPGPVRADEGRDLDGHPGPTATDEAVLVPRVLALLAVGMLLATPVTSTLSRQIETRADVDALCVTRDPDAFVALQRSLAVRSLADPEPAAWSQAVFGTHPTSLQRIGLARGLDCGE</sequence>
<feature type="compositionally biased region" description="Basic and acidic residues" evidence="7">
    <location>
        <begin position="319"/>
        <end position="328"/>
    </location>
</feature>
<organism evidence="12 13">
    <name type="scientific">Nocardioides lentus</name>
    <dbReference type="NCBI Taxonomy" id="338077"/>
    <lineage>
        <taxon>Bacteria</taxon>
        <taxon>Bacillati</taxon>
        <taxon>Actinomycetota</taxon>
        <taxon>Actinomycetes</taxon>
        <taxon>Propionibacteriales</taxon>
        <taxon>Nocardioidaceae</taxon>
        <taxon>Nocardioides</taxon>
    </lineage>
</organism>
<feature type="region of interest" description="Disordered" evidence="7">
    <location>
        <begin position="313"/>
        <end position="334"/>
    </location>
</feature>
<keyword evidence="9" id="KW-0732">Signal</keyword>
<dbReference type="Gene3D" id="3.30.2010.10">
    <property type="entry name" value="Metalloproteases ('zincins'), catalytic domain"/>
    <property type="match status" value="1"/>
</dbReference>
<dbReference type="Pfam" id="PF01435">
    <property type="entry name" value="Peptidase_M48"/>
    <property type="match status" value="1"/>
</dbReference>
<comment type="caution">
    <text evidence="12">The sequence shown here is derived from an EMBL/GenBank/DDBJ whole genome shotgun (WGS) entry which is preliminary data.</text>
</comment>
<evidence type="ECO:0000256" key="4">
    <source>
        <dbReference type="ARBA" id="ARBA00022833"/>
    </source>
</evidence>
<name>A0ABN2P568_9ACTN</name>
<keyword evidence="13" id="KW-1185">Reference proteome</keyword>
<evidence type="ECO:0000256" key="5">
    <source>
        <dbReference type="ARBA" id="ARBA00023049"/>
    </source>
</evidence>
<dbReference type="PANTHER" id="PTHR10120">
    <property type="entry name" value="CAAX PRENYL PROTEASE 1"/>
    <property type="match status" value="1"/>
</dbReference>
<evidence type="ECO:0000256" key="8">
    <source>
        <dbReference type="SAM" id="Phobius"/>
    </source>
</evidence>
<feature type="transmembrane region" description="Helical" evidence="8">
    <location>
        <begin position="137"/>
        <end position="163"/>
    </location>
</feature>
<keyword evidence="8" id="KW-1133">Transmembrane helix</keyword>
<evidence type="ECO:0000313" key="13">
    <source>
        <dbReference type="Proteomes" id="UP001501612"/>
    </source>
</evidence>
<keyword evidence="8" id="KW-0812">Transmembrane</keyword>
<evidence type="ECO:0000259" key="11">
    <source>
        <dbReference type="Pfam" id="PF16491"/>
    </source>
</evidence>
<dbReference type="Pfam" id="PF16491">
    <property type="entry name" value="Peptidase_M48_N"/>
    <property type="match status" value="1"/>
</dbReference>
<evidence type="ECO:0000313" key="12">
    <source>
        <dbReference type="EMBL" id="GAA1912396.1"/>
    </source>
</evidence>
<dbReference type="InterPro" id="IPR032456">
    <property type="entry name" value="Peptidase_M48_N"/>
</dbReference>
<evidence type="ECO:0000256" key="7">
    <source>
        <dbReference type="SAM" id="MobiDB-lite"/>
    </source>
</evidence>
<feature type="transmembrane region" description="Helical" evidence="8">
    <location>
        <begin position="175"/>
        <end position="195"/>
    </location>
</feature>
<dbReference type="EMBL" id="BAAAMY010000002">
    <property type="protein sequence ID" value="GAA1912396.1"/>
    <property type="molecule type" value="Genomic_DNA"/>
</dbReference>
<feature type="domain" description="CAAX prenyl protease 1 N-terminal" evidence="11">
    <location>
        <begin position="45"/>
        <end position="201"/>
    </location>
</feature>
<keyword evidence="2" id="KW-0479">Metal-binding</keyword>
<proteinExistence type="inferred from homology"/>
<evidence type="ECO:0000256" key="2">
    <source>
        <dbReference type="ARBA" id="ARBA00022723"/>
    </source>
</evidence>
<gene>
    <name evidence="12" type="ORF">GCM10009737_12380</name>
</gene>
<protein>
    <submittedName>
        <fullName evidence="12">M48 family metallopeptidase</fullName>
    </submittedName>
</protein>
<evidence type="ECO:0000259" key="10">
    <source>
        <dbReference type="Pfam" id="PF01435"/>
    </source>
</evidence>
<feature type="domain" description="Peptidase M48" evidence="10">
    <location>
        <begin position="207"/>
        <end position="420"/>
    </location>
</feature>
<feature type="signal peptide" evidence="9">
    <location>
        <begin position="1"/>
        <end position="24"/>
    </location>
</feature>
<comment type="similarity">
    <text evidence="6">Belongs to the peptidase M48 family.</text>
</comment>